<organism evidence="3 4">
    <name type="scientific">Candidatus Vogelbacteria bacterium CG10_big_fil_rev_8_21_14_0_10_51_16</name>
    <dbReference type="NCBI Taxonomy" id="1975045"/>
    <lineage>
        <taxon>Bacteria</taxon>
        <taxon>Candidatus Vogeliibacteriota</taxon>
    </lineage>
</organism>
<proteinExistence type="predicted"/>
<dbReference type="AlphaFoldDB" id="A0A2H0RFS6"/>
<reference evidence="3 4" key="1">
    <citation type="submission" date="2017-09" db="EMBL/GenBank/DDBJ databases">
        <title>Depth-based differentiation of microbial function through sediment-hosted aquifers and enrichment of novel symbionts in the deep terrestrial subsurface.</title>
        <authorList>
            <person name="Probst A.J."/>
            <person name="Ladd B."/>
            <person name="Jarett J.K."/>
            <person name="Geller-Mcgrath D.E."/>
            <person name="Sieber C.M."/>
            <person name="Emerson J.B."/>
            <person name="Anantharaman K."/>
            <person name="Thomas B.C."/>
            <person name="Malmstrom R."/>
            <person name="Stieglmeier M."/>
            <person name="Klingl A."/>
            <person name="Woyke T."/>
            <person name="Ryan C.M."/>
            <person name="Banfield J.F."/>
        </authorList>
    </citation>
    <scope>NUCLEOTIDE SEQUENCE [LARGE SCALE GENOMIC DNA]</scope>
    <source>
        <strain evidence="3">CG10_big_fil_rev_8_21_14_0_10_51_16</strain>
    </source>
</reference>
<evidence type="ECO:0000256" key="1">
    <source>
        <dbReference type="SAM" id="MobiDB-lite"/>
    </source>
</evidence>
<evidence type="ECO:0000259" key="2">
    <source>
        <dbReference type="Pfam" id="PF04773"/>
    </source>
</evidence>
<comment type="caution">
    <text evidence="3">The sequence shown here is derived from an EMBL/GenBank/DDBJ whole genome shotgun (WGS) entry which is preliminary data.</text>
</comment>
<dbReference type="Gene3D" id="2.60.120.1440">
    <property type="match status" value="1"/>
</dbReference>
<evidence type="ECO:0000313" key="4">
    <source>
        <dbReference type="Proteomes" id="UP000228767"/>
    </source>
</evidence>
<gene>
    <name evidence="3" type="ORF">COV10_02525</name>
</gene>
<sequence length="466" mass="49227">MNTKGYLLLLLLVVLLAVGAWFAFGGIGGENAEKTVELEATLAEKPVIQLSEGGYATFTPREESQPRTVRSGDGLAVPGLLEVDETTTAVVYFSDGSEARMTHGAVLDIREASYEAESGTAKVSFTLEAGRVWSKIVELATPDSKWEVETATAVATVRGTAFDIEVDGESATIFTASNSVAVSVRDPQMKKVISEEAALVSEGGILVIGEEEVAQARASATVKFEAKVAPILFTADLWVTDNAQADKGLDAEIAQWKRDGKSGEELRMQIRTRAALQLQEAIPLENHRAPLEVVAPVIRDTDSDERRDANGEGDAPKSPAQSPRVPALQTETSVPVRAESASTQPTGTNSQEEGAGVLGLDVVSRATLSDIPEGAEIPMRAVIRLDNGETKDVTSEAKWQVVGPIGSVTAGGVFTAKLDSSVVEFGESSGSVVAIWNEPTSGASFLGKTPIFRVLFVSRGSAGEPI</sequence>
<dbReference type="EMBL" id="PCYI01000018">
    <property type="protein sequence ID" value="PIR44874.1"/>
    <property type="molecule type" value="Genomic_DNA"/>
</dbReference>
<protein>
    <recommendedName>
        <fullName evidence="2">FecR protein domain-containing protein</fullName>
    </recommendedName>
</protein>
<dbReference type="PANTHER" id="PTHR38731:SF1">
    <property type="entry name" value="FECR PROTEIN DOMAIN-CONTAINING PROTEIN"/>
    <property type="match status" value="1"/>
</dbReference>
<feature type="region of interest" description="Disordered" evidence="1">
    <location>
        <begin position="293"/>
        <end position="355"/>
    </location>
</feature>
<name>A0A2H0RFS6_9BACT</name>
<dbReference type="PANTHER" id="PTHR38731">
    <property type="entry name" value="LIPL45-RELATED LIPOPROTEIN-RELATED"/>
    <property type="match status" value="1"/>
</dbReference>
<dbReference type="Pfam" id="PF04773">
    <property type="entry name" value="FecR"/>
    <property type="match status" value="1"/>
</dbReference>
<feature type="compositionally biased region" description="Polar residues" evidence="1">
    <location>
        <begin position="340"/>
        <end position="352"/>
    </location>
</feature>
<feature type="domain" description="FecR protein" evidence="2">
    <location>
        <begin position="85"/>
        <end position="180"/>
    </location>
</feature>
<dbReference type="InterPro" id="IPR006860">
    <property type="entry name" value="FecR"/>
</dbReference>
<dbReference type="Proteomes" id="UP000228767">
    <property type="component" value="Unassembled WGS sequence"/>
</dbReference>
<evidence type="ECO:0000313" key="3">
    <source>
        <dbReference type="EMBL" id="PIR44874.1"/>
    </source>
</evidence>
<feature type="compositionally biased region" description="Basic and acidic residues" evidence="1">
    <location>
        <begin position="299"/>
        <end position="310"/>
    </location>
</feature>
<accession>A0A2H0RFS6</accession>